<comment type="caution">
    <text evidence="7">The sequence shown here is derived from an EMBL/GenBank/DDBJ whole genome shotgun (WGS) entry which is preliminary data.</text>
</comment>
<name>A0AAW1QCA5_9CHLO</name>
<dbReference type="PROSITE" id="PS50102">
    <property type="entry name" value="RRM"/>
    <property type="match status" value="1"/>
</dbReference>
<evidence type="ECO:0000313" key="7">
    <source>
        <dbReference type="EMBL" id="KAK9818941.1"/>
    </source>
</evidence>
<dbReference type="InterPro" id="IPR035979">
    <property type="entry name" value="RBD_domain_sf"/>
</dbReference>
<gene>
    <name evidence="7" type="ORF">WJX74_004423</name>
</gene>
<dbReference type="Pfam" id="PF00076">
    <property type="entry name" value="RRM_1"/>
    <property type="match status" value="1"/>
</dbReference>
<evidence type="ECO:0000256" key="4">
    <source>
        <dbReference type="PROSITE-ProRule" id="PRU00176"/>
    </source>
</evidence>
<evidence type="ECO:0000256" key="5">
    <source>
        <dbReference type="SAM" id="MobiDB-lite"/>
    </source>
</evidence>
<dbReference type="Gene3D" id="3.30.70.330">
    <property type="match status" value="1"/>
</dbReference>
<evidence type="ECO:0000313" key="8">
    <source>
        <dbReference type="Proteomes" id="UP001438707"/>
    </source>
</evidence>
<keyword evidence="3" id="KW-0539">Nucleus</keyword>
<dbReference type="InterPro" id="IPR012677">
    <property type="entry name" value="Nucleotide-bd_a/b_plait_sf"/>
</dbReference>
<evidence type="ECO:0000256" key="1">
    <source>
        <dbReference type="ARBA" id="ARBA00004604"/>
    </source>
</evidence>
<dbReference type="Proteomes" id="UP001438707">
    <property type="component" value="Unassembled WGS sequence"/>
</dbReference>
<sequence>MQASQTPEQLLEEAGPSSSQPEQPGRILYVGHLPHGFYEDQLKGFFSQFGVVTRVRVSRNKRTGKSKHYAFVEFYQAEVAAIAAEAMDGYMMFAQKLKVEVVPRSRQHPSLMRGSKKPFKVMPRGQWQAAEHNACRTSQQQAARRARLVARDSKRLSKIRAAGIEYDYQSLESFAAPEPQHVTFDENQEESMQNP</sequence>
<evidence type="ECO:0000256" key="3">
    <source>
        <dbReference type="ARBA" id="ARBA00023242"/>
    </source>
</evidence>
<proteinExistence type="predicted"/>
<comment type="subcellular location">
    <subcellularLocation>
        <location evidence="1">Nucleus</location>
        <location evidence="1">Nucleolus</location>
    </subcellularLocation>
</comment>
<dbReference type="SUPFAM" id="SSF54928">
    <property type="entry name" value="RNA-binding domain, RBD"/>
    <property type="match status" value="1"/>
</dbReference>
<evidence type="ECO:0000259" key="6">
    <source>
        <dbReference type="PROSITE" id="PS50102"/>
    </source>
</evidence>
<keyword evidence="2 4" id="KW-0694">RNA-binding</keyword>
<dbReference type="EMBL" id="JALJOS010000052">
    <property type="protein sequence ID" value="KAK9818941.1"/>
    <property type="molecule type" value="Genomic_DNA"/>
</dbReference>
<protein>
    <recommendedName>
        <fullName evidence="6">RRM domain-containing protein</fullName>
    </recommendedName>
</protein>
<keyword evidence="8" id="KW-1185">Reference proteome</keyword>
<dbReference type="GO" id="GO:0003723">
    <property type="term" value="F:RNA binding"/>
    <property type="evidence" value="ECO:0007669"/>
    <property type="project" value="UniProtKB-UniRule"/>
</dbReference>
<dbReference type="InterPro" id="IPR000504">
    <property type="entry name" value="RRM_dom"/>
</dbReference>
<feature type="region of interest" description="Disordered" evidence="5">
    <location>
        <begin position="1"/>
        <end position="25"/>
    </location>
</feature>
<dbReference type="CDD" id="cd12307">
    <property type="entry name" value="RRM_NIFK_like"/>
    <property type="match status" value="1"/>
</dbReference>
<dbReference type="PANTHER" id="PTHR46754">
    <property type="entry name" value="MKI67 FHA DOMAIN-INTERACTING NUCLEOLAR PHOSPHOPROTEIN"/>
    <property type="match status" value="1"/>
</dbReference>
<dbReference type="AlphaFoldDB" id="A0AAW1QCA5"/>
<organism evidence="7 8">
    <name type="scientific">Apatococcus lobatus</name>
    <dbReference type="NCBI Taxonomy" id="904363"/>
    <lineage>
        <taxon>Eukaryota</taxon>
        <taxon>Viridiplantae</taxon>
        <taxon>Chlorophyta</taxon>
        <taxon>core chlorophytes</taxon>
        <taxon>Trebouxiophyceae</taxon>
        <taxon>Chlorellales</taxon>
        <taxon>Chlorellaceae</taxon>
        <taxon>Apatococcus</taxon>
    </lineage>
</organism>
<dbReference type="SMART" id="SM00360">
    <property type="entry name" value="RRM"/>
    <property type="match status" value="1"/>
</dbReference>
<dbReference type="GO" id="GO:0005730">
    <property type="term" value="C:nucleolus"/>
    <property type="evidence" value="ECO:0007669"/>
    <property type="project" value="UniProtKB-SubCell"/>
</dbReference>
<accession>A0AAW1QCA5</accession>
<evidence type="ECO:0000256" key="2">
    <source>
        <dbReference type="ARBA" id="ARBA00022884"/>
    </source>
</evidence>
<reference evidence="7 8" key="1">
    <citation type="journal article" date="2024" name="Nat. Commun.">
        <title>Phylogenomics reveals the evolutionary origins of lichenization in chlorophyte algae.</title>
        <authorList>
            <person name="Puginier C."/>
            <person name="Libourel C."/>
            <person name="Otte J."/>
            <person name="Skaloud P."/>
            <person name="Haon M."/>
            <person name="Grisel S."/>
            <person name="Petersen M."/>
            <person name="Berrin J.G."/>
            <person name="Delaux P.M."/>
            <person name="Dal Grande F."/>
            <person name="Keller J."/>
        </authorList>
    </citation>
    <scope>NUCLEOTIDE SEQUENCE [LARGE SCALE GENOMIC DNA]</scope>
    <source>
        <strain evidence="7 8">SAG 2145</strain>
    </source>
</reference>
<feature type="domain" description="RRM" evidence="6">
    <location>
        <begin position="26"/>
        <end position="104"/>
    </location>
</feature>